<evidence type="ECO:0000259" key="4">
    <source>
        <dbReference type="Pfam" id="PF13458"/>
    </source>
</evidence>
<reference evidence="5 6" key="1">
    <citation type="submission" date="2024-02" db="EMBL/GenBank/DDBJ databases">
        <title>A novel Gemmatimonadota bacterium.</title>
        <authorList>
            <person name="Du Z.-J."/>
            <person name="Ye Y.-Q."/>
        </authorList>
    </citation>
    <scope>NUCLEOTIDE SEQUENCE [LARGE SCALE GENOMIC DNA]</scope>
    <source>
        <strain evidence="5 6">DH-20</strain>
    </source>
</reference>
<keyword evidence="6" id="KW-1185">Reference proteome</keyword>
<dbReference type="PANTHER" id="PTHR30483">
    <property type="entry name" value="LEUCINE-SPECIFIC-BINDING PROTEIN"/>
    <property type="match status" value="1"/>
</dbReference>
<dbReference type="InterPro" id="IPR028082">
    <property type="entry name" value="Peripla_BP_I"/>
</dbReference>
<evidence type="ECO:0000313" key="5">
    <source>
        <dbReference type="EMBL" id="MEK9501182.1"/>
    </source>
</evidence>
<dbReference type="PANTHER" id="PTHR30483:SF6">
    <property type="entry name" value="PERIPLASMIC BINDING PROTEIN OF ABC TRANSPORTER FOR NATURAL AMINO ACIDS"/>
    <property type="match status" value="1"/>
</dbReference>
<dbReference type="SUPFAM" id="SSF53822">
    <property type="entry name" value="Periplasmic binding protein-like I"/>
    <property type="match status" value="1"/>
</dbReference>
<dbReference type="InterPro" id="IPR011990">
    <property type="entry name" value="TPR-like_helical_dom_sf"/>
</dbReference>
<name>A0ABU9E8W6_9BACT</name>
<dbReference type="RefSeq" id="WP_405277298.1">
    <property type="nucleotide sequence ID" value="NZ_JBBHLI010000004.1"/>
</dbReference>
<feature type="domain" description="Leucine-binding protein" evidence="4">
    <location>
        <begin position="262"/>
        <end position="573"/>
    </location>
</feature>
<gene>
    <name evidence="5" type="ORF">WI372_09345</name>
</gene>
<dbReference type="InterPro" id="IPR028081">
    <property type="entry name" value="Leu-bd"/>
</dbReference>
<dbReference type="SUPFAM" id="SSF48452">
    <property type="entry name" value="TPR-like"/>
    <property type="match status" value="1"/>
</dbReference>
<evidence type="ECO:0000256" key="2">
    <source>
        <dbReference type="ARBA" id="ARBA00022729"/>
    </source>
</evidence>
<dbReference type="Gene3D" id="3.40.50.2300">
    <property type="match status" value="2"/>
</dbReference>
<sequence>MNPPQPPRHRLRRGSRLLRLALLSGLVASASCAAGSAGPAEPPPGPPVVTLAQGRMSADAEAEAAAELARARAAFEAGRWGEARSAASVVVETMPTSRVSVDALLLLARSEAAAGEVEAATLHAERLTRLLPPGDERLAHAALVQARALEAAGRPVEAVRVLLALPPEVASTGGDADALVRTVAAGLDRDALGSILQDAPLGNPLAVPVMLAYAGRLRLAGDAAGAERLAAAALDAGAEGDDAEIARAIAEGRALPGESPGRIAAVLPLSGSPALRAFAEGVRQGIEAAVATSPLEGAVEVEFLDDAGEMAAVADRIREAEGGGVAAILGPLEDDALQAAVLARTGGVPILSPTAYEVPDDSGPVYSLGSVDPGAPLALADWASAVGLDQVVVLHPSRGPSAEEARIFIERLAELGGSVLRTLTYEPGATSFRDQMQVVQGLRPDGLVLPIPAADVQAIASQAAFYALDTLGVQLMGTAAWGDAGVRASVSTRYTDGVITATPRVGQGDGGYSRFLSAYENHFQRTLDEPQAPALGWDAASLVLRVLENGARGPGAVAAALEEVDDFDGATGVLSVEGGRILRRHDVLCVENAGLVELPGGTRPTLQYRPYAPNPETGIVPEGPGRPAGFACTPER</sequence>
<feature type="chain" id="PRO_5047378106" evidence="3">
    <location>
        <begin position="34"/>
        <end position="636"/>
    </location>
</feature>
<feature type="signal peptide" evidence="3">
    <location>
        <begin position="1"/>
        <end position="33"/>
    </location>
</feature>
<organism evidence="5 6">
    <name type="scientific">Gaopeijia maritima</name>
    <dbReference type="NCBI Taxonomy" id="3119007"/>
    <lineage>
        <taxon>Bacteria</taxon>
        <taxon>Pseudomonadati</taxon>
        <taxon>Gemmatimonadota</taxon>
        <taxon>Longimicrobiia</taxon>
        <taxon>Gaopeijiales</taxon>
        <taxon>Gaopeijiaceae</taxon>
        <taxon>Gaopeijia</taxon>
    </lineage>
</organism>
<dbReference type="Proteomes" id="UP001484239">
    <property type="component" value="Unassembled WGS sequence"/>
</dbReference>
<dbReference type="InterPro" id="IPR051010">
    <property type="entry name" value="BCAA_transport"/>
</dbReference>
<dbReference type="Pfam" id="PF13458">
    <property type="entry name" value="Peripla_BP_6"/>
    <property type="match status" value="1"/>
</dbReference>
<comment type="similarity">
    <text evidence="1">Belongs to the leucine-binding protein family.</text>
</comment>
<accession>A0ABU9E8W6</accession>
<evidence type="ECO:0000256" key="1">
    <source>
        <dbReference type="ARBA" id="ARBA00010062"/>
    </source>
</evidence>
<protein>
    <submittedName>
        <fullName evidence="5">ABC transporter substrate-binding protein</fullName>
    </submittedName>
</protein>
<evidence type="ECO:0000313" key="6">
    <source>
        <dbReference type="Proteomes" id="UP001484239"/>
    </source>
</evidence>
<proteinExistence type="inferred from homology"/>
<keyword evidence="2 3" id="KW-0732">Signal</keyword>
<comment type="caution">
    <text evidence="5">The sequence shown here is derived from an EMBL/GenBank/DDBJ whole genome shotgun (WGS) entry which is preliminary data.</text>
</comment>
<dbReference type="Gene3D" id="1.25.40.10">
    <property type="entry name" value="Tetratricopeptide repeat domain"/>
    <property type="match status" value="1"/>
</dbReference>
<evidence type="ECO:0000256" key="3">
    <source>
        <dbReference type="SAM" id="SignalP"/>
    </source>
</evidence>
<dbReference type="EMBL" id="JBBHLI010000004">
    <property type="protein sequence ID" value="MEK9501182.1"/>
    <property type="molecule type" value="Genomic_DNA"/>
</dbReference>